<dbReference type="SUPFAM" id="SSF53850">
    <property type="entry name" value="Periplasmic binding protein-like II"/>
    <property type="match status" value="1"/>
</dbReference>
<dbReference type="GO" id="GO:0015888">
    <property type="term" value="P:thiamine transport"/>
    <property type="evidence" value="ECO:0007669"/>
    <property type="project" value="TreeGrafter"/>
</dbReference>
<keyword evidence="1 2" id="KW-0732">Signal</keyword>
<dbReference type="Pfam" id="PF13416">
    <property type="entry name" value="SBP_bac_8"/>
    <property type="match status" value="1"/>
</dbReference>
<evidence type="ECO:0000256" key="1">
    <source>
        <dbReference type="ARBA" id="ARBA00022729"/>
    </source>
</evidence>
<dbReference type="PANTHER" id="PTHR30006">
    <property type="entry name" value="THIAMINE-BINDING PERIPLASMIC PROTEIN-RELATED"/>
    <property type="match status" value="1"/>
</dbReference>
<dbReference type="GO" id="GO:0030288">
    <property type="term" value="C:outer membrane-bounded periplasmic space"/>
    <property type="evidence" value="ECO:0007669"/>
    <property type="project" value="TreeGrafter"/>
</dbReference>
<name>A0A1W6Z326_9BORD</name>
<dbReference type="Gene3D" id="3.40.190.10">
    <property type="entry name" value="Periplasmic binding protein-like II"/>
    <property type="match status" value="2"/>
</dbReference>
<reference evidence="3 4" key="1">
    <citation type="submission" date="2017-05" db="EMBL/GenBank/DDBJ databases">
        <title>Complete and WGS of Bordetella genogroups.</title>
        <authorList>
            <person name="Spilker T."/>
            <person name="LiPuma J."/>
        </authorList>
    </citation>
    <scope>NUCLEOTIDE SEQUENCE [LARGE SCALE GENOMIC DNA]</scope>
    <source>
        <strain evidence="3 4">AU17164</strain>
    </source>
</reference>
<dbReference type="RefSeq" id="WP_086072911.1">
    <property type="nucleotide sequence ID" value="NZ_CP021109.1"/>
</dbReference>
<proteinExistence type="predicted"/>
<dbReference type="EMBL" id="CP021109">
    <property type="protein sequence ID" value="ARP87519.1"/>
    <property type="molecule type" value="Genomic_DNA"/>
</dbReference>
<dbReference type="InterPro" id="IPR006059">
    <property type="entry name" value="SBP"/>
</dbReference>
<evidence type="ECO:0000313" key="3">
    <source>
        <dbReference type="EMBL" id="ARP87519.1"/>
    </source>
</evidence>
<sequence length="346" mass="37792">MKKHMLALATLAAAAAMTAGAVQAEERLVVAGYGGSFEDILRKDVFPAFEKQHNVKIDYVAGNSTNTLARLQAQRSNQEIDVAIVDDGPMYQAIALGFCAPIQGLAADDLYPASRYKDDKAVGLGLVATGIMYNKKAFEEKKWAPPASWDDLKDKKYKGMLVIPPLNNTYGLHALVQYARANGGGEKKIDPGFKVFRNEVGPNVLVYEPSPGKMTELFSSGQALIAVWGSGRAKSFAETGFPVGFVYPREGAYALLASVCPVAKPKTSPLAQAFVNYLISPDIQTRLGDAYGYGPVNKKAKYTDDPNAAVPLPVGKRAQDLIVIDWDTVNQNRDDWNKRWTREIER</sequence>
<keyword evidence="4" id="KW-1185">Reference proteome</keyword>
<accession>A0A1W6Z326</accession>
<evidence type="ECO:0000256" key="2">
    <source>
        <dbReference type="SAM" id="SignalP"/>
    </source>
</evidence>
<gene>
    <name evidence="3" type="ORF">CAL13_15880</name>
</gene>
<dbReference type="Proteomes" id="UP000194139">
    <property type="component" value="Chromosome"/>
</dbReference>
<feature type="signal peptide" evidence="2">
    <location>
        <begin position="1"/>
        <end position="24"/>
    </location>
</feature>
<organism evidence="3 4">
    <name type="scientific">Bordetella genomosp. 9</name>
    <dbReference type="NCBI Taxonomy" id="1416803"/>
    <lineage>
        <taxon>Bacteria</taxon>
        <taxon>Pseudomonadati</taxon>
        <taxon>Pseudomonadota</taxon>
        <taxon>Betaproteobacteria</taxon>
        <taxon>Burkholderiales</taxon>
        <taxon>Alcaligenaceae</taxon>
        <taxon>Bordetella</taxon>
    </lineage>
</organism>
<dbReference type="PANTHER" id="PTHR30006:SF2">
    <property type="entry name" value="ABC TRANSPORTER SUBSTRATE-BINDING PROTEIN"/>
    <property type="match status" value="1"/>
</dbReference>
<protein>
    <submittedName>
        <fullName evidence="3">Branched-chain amino acid ABC transporter substrate-binding protein</fullName>
    </submittedName>
</protein>
<evidence type="ECO:0000313" key="4">
    <source>
        <dbReference type="Proteomes" id="UP000194139"/>
    </source>
</evidence>
<dbReference type="CDD" id="cd13589">
    <property type="entry name" value="PBP2_polyamine_RpCGA009"/>
    <property type="match status" value="1"/>
</dbReference>
<dbReference type="GO" id="GO:0030975">
    <property type="term" value="F:thiamine binding"/>
    <property type="evidence" value="ECO:0007669"/>
    <property type="project" value="TreeGrafter"/>
</dbReference>
<dbReference type="GO" id="GO:0030976">
    <property type="term" value="F:thiamine pyrophosphate binding"/>
    <property type="evidence" value="ECO:0007669"/>
    <property type="project" value="TreeGrafter"/>
</dbReference>
<dbReference type="AlphaFoldDB" id="A0A1W6Z326"/>
<feature type="chain" id="PRO_5012642287" evidence="2">
    <location>
        <begin position="25"/>
        <end position="346"/>
    </location>
</feature>